<proteinExistence type="inferred from homology"/>
<name>A0A1F4VDP1_UNCKA</name>
<dbReference type="InterPro" id="IPR000037">
    <property type="entry name" value="SsrA-bd_prot"/>
</dbReference>
<evidence type="ECO:0000256" key="1">
    <source>
        <dbReference type="ARBA" id="ARBA00022490"/>
    </source>
</evidence>
<evidence type="ECO:0000256" key="3">
    <source>
        <dbReference type="HAMAP-Rule" id="MF_00023"/>
    </source>
</evidence>
<comment type="function">
    <text evidence="3">Required for rescue of stalled ribosomes mediated by trans-translation. Binds to transfer-messenger RNA (tmRNA), required for stable association of tmRNA with ribosomes. tmRNA and SmpB together mimic tRNA shape, replacing the anticodon stem-loop with SmpB. tmRNA is encoded by the ssrA gene; the 2 termini fold to resemble tRNA(Ala) and it encodes a 'tag peptide', a short internal open reading frame. During trans-translation Ala-aminoacylated tmRNA acts like a tRNA, entering the A-site of stalled ribosomes, displacing the stalled mRNA. The ribosome then switches to translate the ORF on the tmRNA; the nascent peptide is terminated with the 'tag peptide' encoded by the tmRNA and targeted for degradation. The ribosome is freed to recommence translation, which seems to be the essential function of trans-translation.</text>
</comment>
<dbReference type="NCBIfam" id="NF003843">
    <property type="entry name" value="PRK05422.1"/>
    <property type="match status" value="1"/>
</dbReference>
<evidence type="ECO:0000313" key="5">
    <source>
        <dbReference type="Proteomes" id="UP000176504"/>
    </source>
</evidence>
<dbReference type="SUPFAM" id="SSF74982">
    <property type="entry name" value="Small protein B (SmpB)"/>
    <property type="match status" value="1"/>
</dbReference>
<comment type="caution">
    <text evidence="4">The sequence shown here is derived from an EMBL/GenBank/DDBJ whole genome shotgun (WGS) entry which is preliminary data.</text>
</comment>
<accession>A0A1F4VDP1</accession>
<dbReference type="Pfam" id="PF01668">
    <property type="entry name" value="SmpB"/>
    <property type="match status" value="1"/>
</dbReference>
<dbReference type="InterPro" id="IPR023620">
    <property type="entry name" value="SmpB"/>
</dbReference>
<evidence type="ECO:0000256" key="2">
    <source>
        <dbReference type="ARBA" id="ARBA00022884"/>
    </source>
</evidence>
<dbReference type="Gene3D" id="2.40.280.10">
    <property type="match status" value="1"/>
</dbReference>
<keyword evidence="1 3" id="KW-0963">Cytoplasm</keyword>
<sequence length="150" mass="17027">MTILAENRKAFHEMEVLEKHTAGISLFGYEVKAIKEGKADFEGSFVKVVDGKPEIFNLFIGSYSKRGEAVHGDPRRARWLLLKDYEIKRLAAESSQKGFSIVPLKFILDHGLIKLEIALARGKKKFEKKADLKEKQEEVDLRRAANEAIP</sequence>
<keyword evidence="2 3" id="KW-0694">RNA-binding</keyword>
<dbReference type="Proteomes" id="UP000176504">
    <property type="component" value="Unassembled WGS sequence"/>
</dbReference>
<gene>
    <name evidence="3" type="primary">smpB</name>
    <name evidence="4" type="ORF">A3A78_05050</name>
</gene>
<reference evidence="4 5" key="1">
    <citation type="journal article" date="2016" name="Nat. Commun.">
        <title>Thousands of microbial genomes shed light on interconnected biogeochemical processes in an aquifer system.</title>
        <authorList>
            <person name="Anantharaman K."/>
            <person name="Brown C.T."/>
            <person name="Hug L.A."/>
            <person name="Sharon I."/>
            <person name="Castelle C.J."/>
            <person name="Probst A.J."/>
            <person name="Thomas B.C."/>
            <person name="Singh A."/>
            <person name="Wilkins M.J."/>
            <person name="Karaoz U."/>
            <person name="Brodie E.L."/>
            <person name="Williams K.H."/>
            <person name="Hubbard S.S."/>
            <person name="Banfield J.F."/>
        </authorList>
    </citation>
    <scope>NUCLEOTIDE SEQUENCE [LARGE SCALE GENOMIC DNA]</scope>
</reference>
<dbReference type="GO" id="GO:0070929">
    <property type="term" value="P:trans-translation"/>
    <property type="evidence" value="ECO:0007669"/>
    <property type="project" value="UniProtKB-UniRule"/>
</dbReference>
<organism evidence="4 5">
    <name type="scientific">candidate division WWE3 bacterium RIFCSPLOWO2_01_FULL_41_18</name>
    <dbReference type="NCBI Taxonomy" id="1802625"/>
    <lineage>
        <taxon>Bacteria</taxon>
        <taxon>Katanobacteria</taxon>
    </lineage>
</organism>
<dbReference type="PANTHER" id="PTHR30308">
    <property type="entry name" value="TMRNA-BINDING COMPONENT OF TRANS-TRANSLATION TAGGING COMPLEX"/>
    <property type="match status" value="1"/>
</dbReference>
<dbReference type="EMBL" id="MEVI01000004">
    <property type="protein sequence ID" value="OGC54813.1"/>
    <property type="molecule type" value="Genomic_DNA"/>
</dbReference>
<dbReference type="AlphaFoldDB" id="A0A1F4VDP1"/>
<dbReference type="GO" id="GO:0003723">
    <property type="term" value="F:RNA binding"/>
    <property type="evidence" value="ECO:0007669"/>
    <property type="project" value="UniProtKB-UniRule"/>
</dbReference>
<dbReference type="HAMAP" id="MF_00023">
    <property type="entry name" value="SmpB"/>
    <property type="match status" value="1"/>
</dbReference>
<dbReference type="PANTHER" id="PTHR30308:SF2">
    <property type="entry name" value="SSRA-BINDING PROTEIN"/>
    <property type="match status" value="1"/>
</dbReference>
<comment type="subcellular location">
    <subcellularLocation>
        <location evidence="3">Cytoplasm</location>
    </subcellularLocation>
    <text evidence="3">The tmRNA-SmpB complex associates with stalled 70S ribosomes.</text>
</comment>
<dbReference type="NCBIfam" id="TIGR00086">
    <property type="entry name" value="smpB"/>
    <property type="match status" value="1"/>
</dbReference>
<dbReference type="InterPro" id="IPR020081">
    <property type="entry name" value="SsrA-bd_prot_CS"/>
</dbReference>
<dbReference type="GO" id="GO:0005829">
    <property type="term" value="C:cytosol"/>
    <property type="evidence" value="ECO:0007669"/>
    <property type="project" value="TreeGrafter"/>
</dbReference>
<comment type="similarity">
    <text evidence="3">Belongs to the SmpB family.</text>
</comment>
<dbReference type="PROSITE" id="PS01317">
    <property type="entry name" value="SSRP"/>
    <property type="match status" value="1"/>
</dbReference>
<dbReference type="GO" id="GO:0070930">
    <property type="term" value="P:trans-translation-dependent protein tagging"/>
    <property type="evidence" value="ECO:0007669"/>
    <property type="project" value="TreeGrafter"/>
</dbReference>
<evidence type="ECO:0000313" key="4">
    <source>
        <dbReference type="EMBL" id="OGC54813.1"/>
    </source>
</evidence>
<protein>
    <recommendedName>
        <fullName evidence="3">SsrA-binding protein</fullName>
    </recommendedName>
    <alternativeName>
        <fullName evidence="3">Small protein B</fullName>
    </alternativeName>
</protein>
<dbReference type="CDD" id="cd09294">
    <property type="entry name" value="SmpB"/>
    <property type="match status" value="1"/>
</dbReference>